<dbReference type="InterPro" id="IPR011990">
    <property type="entry name" value="TPR-like_helical_dom_sf"/>
</dbReference>
<dbReference type="InterPro" id="IPR002885">
    <property type="entry name" value="PPR_rpt"/>
</dbReference>
<keyword evidence="3" id="KW-1185">Reference proteome</keyword>
<sequence>MCYKDITPNIDTCNVLIKALCEAGEAERANQVLNGFSEEESGAAQPKFQSSIPFCMAAARMDICRKLWICFNRCSERALFLLCRLTE</sequence>
<evidence type="ECO:0000313" key="2">
    <source>
        <dbReference type="EMBL" id="KAL3510058.1"/>
    </source>
</evidence>
<dbReference type="Gene3D" id="1.25.40.10">
    <property type="entry name" value="Tetratricopeptide repeat domain"/>
    <property type="match status" value="1"/>
</dbReference>
<accession>A0ABD2YRU2</accession>
<protein>
    <recommendedName>
        <fullName evidence="4">Pentatricopeptide repeat-containing protein</fullName>
    </recommendedName>
</protein>
<dbReference type="EMBL" id="JBJUIK010000012">
    <property type="protein sequence ID" value="KAL3510058.1"/>
    <property type="molecule type" value="Genomic_DNA"/>
</dbReference>
<evidence type="ECO:0000313" key="3">
    <source>
        <dbReference type="Proteomes" id="UP001630127"/>
    </source>
</evidence>
<gene>
    <name evidence="2" type="ORF">ACH5RR_029459</name>
</gene>
<reference evidence="2 3" key="1">
    <citation type="submission" date="2024-11" db="EMBL/GenBank/DDBJ databases">
        <title>A near-complete genome assembly of Cinchona calisaya.</title>
        <authorList>
            <person name="Lian D.C."/>
            <person name="Zhao X.W."/>
            <person name="Wei L."/>
        </authorList>
    </citation>
    <scope>NUCLEOTIDE SEQUENCE [LARGE SCALE GENOMIC DNA]</scope>
    <source>
        <tissue evidence="2">Nenye</tissue>
    </source>
</reference>
<evidence type="ECO:0008006" key="4">
    <source>
        <dbReference type="Google" id="ProtNLM"/>
    </source>
</evidence>
<comment type="caution">
    <text evidence="2">The sequence shown here is derived from an EMBL/GenBank/DDBJ whole genome shotgun (WGS) entry which is preliminary data.</text>
</comment>
<keyword evidence="1" id="KW-0677">Repeat</keyword>
<evidence type="ECO:0000256" key="1">
    <source>
        <dbReference type="ARBA" id="ARBA00022737"/>
    </source>
</evidence>
<dbReference type="Proteomes" id="UP001630127">
    <property type="component" value="Unassembled WGS sequence"/>
</dbReference>
<proteinExistence type="predicted"/>
<organism evidence="2 3">
    <name type="scientific">Cinchona calisaya</name>
    <dbReference type="NCBI Taxonomy" id="153742"/>
    <lineage>
        <taxon>Eukaryota</taxon>
        <taxon>Viridiplantae</taxon>
        <taxon>Streptophyta</taxon>
        <taxon>Embryophyta</taxon>
        <taxon>Tracheophyta</taxon>
        <taxon>Spermatophyta</taxon>
        <taxon>Magnoliopsida</taxon>
        <taxon>eudicotyledons</taxon>
        <taxon>Gunneridae</taxon>
        <taxon>Pentapetalae</taxon>
        <taxon>asterids</taxon>
        <taxon>lamiids</taxon>
        <taxon>Gentianales</taxon>
        <taxon>Rubiaceae</taxon>
        <taxon>Cinchonoideae</taxon>
        <taxon>Cinchoneae</taxon>
        <taxon>Cinchona</taxon>
    </lineage>
</organism>
<dbReference type="AlphaFoldDB" id="A0ABD2YRU2"/>
<name>A0ABD2YRU2_9GENT</name>
<dbReference type="NCBIfam" id="TIGR00756">
    <property type="entry name" value="PPR"/>
    <property type="match status" value="1"/>
</dbReference>